<dbReference type="SMART" id="SM00116">
    <property type="entry name" value="CBS"/>
    <property type="match status" value="2"/>
</dbReference>
<keyword evidence="5" id="KW-1185">Reference proteome</keyword>
<dbReference type="Pfam" id="PF00571">
    <property type="entry name" value="CBS"/>
    <property type="match status" value="2"/>
</dbReference>
<dbReference type="EMBL" id="MQWD01000001">
    <property type="protein sequence ID" value="PAP76485.1"/>
    <property type="molecule type" value="Genomic_DNA"/>
</dbReference>
<dbReference type="OrthoDB" id="9802114at2"/>
<organism evidence="4 5">
    <name type="scientific">Rubrivirga marina</name>
    <dbReference type="NCBI Taxonomy" id="1196024"/>
    <lineage>
        <taxon>Bacteria</taxon>
        <taxon>Pseudomonadati</taxon>
        <taxon>Rhodothermota</taxon>
        <taxon>Rhodothermia</taxon>
        <taxon>Rhodothermales</taxon>
        <taxon>Rubricoccaceae</taxon>
        <taxon>Rubrivirga</taxon>
    </lineage>
</organism>
<dbReference type="InterPro" id="IPR000644">
    <property type="entry name" value="CBS_dom"/>
</dbReference>
<dbReference type="Gene3D" id="3.10.580.10">
    <property type="entry name" value="CBS-domain"/>
    <property type="match status" value="1"/>
</dbReference>
<dbReference type="PANTHER" id="PTHR43080">
    <property type="entry name" value="CBS DOMAIN-CONTAINING PROTEIN CBSX3, MITOCHONDRIAL"/>
    <property type="match status" value="1"/>
</dbReference>
<feature type="domain" description="CBS" evidence="3">
    <location>
        <begin position="74"/>
        <end position="131"/>
    </location>
</feature>
<dbReference type="PROSITE" id="PS51371">
    <property type="entry name" value="CBS"/>
    <property type="match status" value="2"/>
</dbReference>
<accession>A0A271J0K2</accession>
<keyword evidence="1 2" id="KW-0129">CBS domain</keyword>
<proteinExistence type="predicted"/>
<dbReference type="PANTHER" id="PTHR43080:SF2">
    <property type="entry name" value="CBS DOMAIN-CONTAINING PROTEIN"/>
    <property type="match status" value="1"/>
</dbReference>
<name>A0A271J0K2_9BACT</name>
<evidence type="ECO:0000313" key="5">
    <source>
        <dbReference type="Proteomes" id="UP000216339"/>
    </source>
</evidence>
<dbReference type="AlphaFoldDB" id="A0A271J0K2"/>
<dbReference type="CDD" id="cd04623">
    <property type="entry name" value="CBS_pair_bac_euk"/>
    <property type="match status" value="1"/>
</dbReference>
<comment type="caution">
    <text evidence="4">The sequence shown here is derived from an EMBL/GenBank/DDBJ whole genome shotgun (WGS) entry which is preliminary data.</text>
</comment>
<dbReference type="RefSeq" id="WP_095510142.1">
    <property type="nucleotide sequence ID" value="NZ_MQWD01000001.1"/>
</dbReference>
<evidence type="ECO:0000259" key="3">
    <source>
        <dbReference type="PROSITE" id="PS51371"/>
    </source>
</evidence>
<dbReference type="Proteomes" id="UP000216339">
    <property type="component" value="Unassembled WGS sequence"/>
</dbReference>
<sequence length="144" mass="15588">MTLASLLRTGSPIVSIGPDATVFEAIGRMVEHNVGSILVTEGDALRGIFTERDYLRRIALEGRTSRETAVRDVMTADLITVSPEDSVDGCLATMTERKIRHLPVLRDGELLGVVSIGDLVRARLEEARGEVEGLKHFVTGGYPG</sequence>
<evidence type="ECO:0000256" key="1">
    <source>
        <dbReference type="ARBA" id="ARBA00023122"/>
    </source>
</evidence>
<dbReference type="InterPro" id="IPR051257">
    <property type="entry name" value="Diverse_CBS-Domain"/>
</dbReference>
<protein>
    <recommendedName>
        <fullName evidence="3">CBS domain-containing protein</fullName>
    </recommendedName>
</protein>
<dbReference type="InterPro" id="IPR046342">
    <property type="entry name" value="CBS_dom_sf"/>
</dbReference>
<feature type="domain" description="CBS" evidence="3">
    <location>
        <begin position="7"/>
        <end position="65"/>
    </location>
</feature>
<evidence type="ECO:0000256" key="2">
    <source>
        <dbReference type="PROSITE-ProRule" id="PRU00703"/>
    </source>
</evidence>
<dbReference type="SUPFAM" id="SSF54631">
    <property type="entry name" value="CBS-domain pair"/>
    <property type="match status" value="1"/>
</dbReference>
<reference evidence="4 5" key="1">
    <citation type="submission" date="2016-11" db="EMBL/GenBank/DDBJ databases">
        <title>Study of marine rhodopsin-containing bacteria.</title>
        <authorList>
            <person name="Yoshizawa S."/>
            <person name="Kumagai Y."/>
            <person name="Kogure K."/>
        </authorList>
    </citation>
    <scope>NUCLEOTIDE SEQUENCE [LARGE SCALE GENOMIC DNA]</scope>
    <source>
        <strain evidence="4 5">SAORIC-28</strain>
    </source>
</reference>
<dbReference type="InterPro" id="IPR044725">
    <property type="entry name" value="CBSX3_CBS_dom"/>
</dbReference>
<evidence type="ECO:0000313" key="4">
    <source>
        <dbReference type="EMBL" id="PAP76485.1"/>
    </source>
</evidence>
<gene>
    <name evidence="4" type="ORF">BSZ37_08545</name>
</gene>